<keyword evidence="4" id="KW-0410">Iron transport</keyword>
<keyword evidence="4" id="KW-0406">Ion transport</keyword>
<dbReference type="KEGG" id="rjg:CCGE525_33425"/>
<reference evidence="8 9" key="1">
    <citation type="submission" date="2018-10" db="EMBL/GenBank/DDBJ databases">
        <title>Rhizobium etli, R. leguminosarum and a new Rhizobium genospecies from Phaseolus dumosus.</title>
        <authorList>
            <person name="Ramirez-Puebla S.T."/>
            <person name="Rogel-Hernandez M.A."/>
            <person name="Guerrero G."/>
            <person name="Ormeno-Orrillo E."/>
            <person name="Martinez-Romero J.C."/>
            <person name="Negrete-Yankelevich S."/>
            <person name="Martinez-Romero E."/>
        </authorList>
    </citation>
    <scope>NUCLEOTIDE SEQUENCE [LARGE SCALE GENOMIC DNA]</scope>
    <source>
        <strain evidence="8 9">CCGE525</strain>
        <plasmid evidence="9">prccge525c</plasmid>
    </source>
</reference>
<evidence type="ECO:0000256" key="1">
    <source>
        <dbReference type="ARBA" id="ARBA00004196"/>
    </source>
</evidence>
<evidence type="ECO:0000256" key="4">
    <source>
        <dbReference type="ARBA" id="ARBA00022496"/>
    </source>
</evidence>
<dbReference type="OrthoDB" id="8370650at2"/>
<dbReference type="Pfam" id="PF01497">
    <property type="entry name" value="Peripla_BP_2"/>
    <property type="match status" value="1"/>
</dbReference>
<dbReference type="PANTHER" id="PTHR30532">
    <property type="entry name" value="IRON III DICITRATE-BINDING PERIPLASMIC PROTEIN"/>
    <property type="match status" value="1"/>
</dbReference>
<organism evidence="8 9">
    <name type="scientific">Rhizobium jaguaris</name>
    <dbReference type="NCBI Taxonomy" id="1312183"/>
    <lineage>
        <taxon>Bacteria</taxon>
        <taxon>Pseudomonadati</taxon>
        <taxon>Pseudomonadota</taxon>
        <taxon>Alphaproteobacteria</taxon>
        <taxon>Hyphomicrobiales</taxon>
        <taxon>Rhizobiaceae</taxon>
        <taxon>Rhizobium/Agrobacterium group</taxon>
        <taxon>Rhizobium</taxon>
    </lineage>
</organism>
<dbReference type="CDD" id="cd01146">
    <property type="entry name" value="FhuD"/>
    <property type="match status" value="1"/>
</dbReference>
<dbReference type="PANTHER" id="PTHR30532:SF1">
    <property type="entry name" value="IRON(3+)-HYDROXAMATE-BINDING PROTEIN FHUD"/>
    <property type="match status" value="1"/>
</dbReference>
<keyword evidence="8" id="KW-0614">Plasmid</keyword>
<dbReference type="GO" id="GO:0030288">
    <property type="term" value="C:outer membrane-bounded periplasmic space"/>
    <property type="evidence" value="ECO:0007669"/>
    <property type="project" value="TreeGrafter"/>
</dbReference>
<accession>A0A387G2G1</accession>
<evidence type="ECO:0000256" key="3">
    <source>
        <dbReference type="ARBA" id="ARBA00022448"/>
    </source>
</evidence>
<dbReference type="GO" id="GO:1901678">
    <property type="term" value="P:iron coordination entity transport"/>
    <property type="evidence" value="ECO:0007669"/>
    <property type="project" value="UniProtKB-ARBA"/>
</dbReference>
<feature type="chain" id="PRO_5017175554" evidence="6">
    <location>
        <begin position="34"/>
        <end position="301"/>
    </location>
</feature>
<feature type="signal peptide" evidence="6">
    <location>
        <begin position="1"/>
        <end position="33"/>
    </location>
</feature>
<keyword evidence="4" id="KW-0408">Iron</keyword>
<comment type="similarity">
    <text evidence="2">Belongs to the bacterial solute-binding protein 8 family.</text>
</comment>
<name>A0A387G2G1_9HYPH</name>
<evidence type="ECO:0000259" key="7">
    <source>
        <dbReference type="PROSITE" id="PS50983"/>
    </source>
</evidence>
<evidence type="ECO:0000313" key="8">
    <source>
        <dbReference type="EMBL" id="AYG63545.1"/>
    </source>
</evidence>
<feature type="domain" description="Fe/B12 periplasmic-binding" evidence="7">
    <location>
        <begin position="38"/>
        <end position="301"/>
    </location>
</feature>
<dbReference type="PRINTS" id="PR01715">
    <property type="entry name" value="FERRIBNDNGPP"/>
</dbReference>
<keyword evidence="5 6" id="KW-0732">Signal</keyword>
<keyword evidence="9" id="KW-1185">Reference proteome</keyword>
<dbReference type="Proteomes" id="UP000282195">
    <property type="component" value="Plasmid pRCCGE525c"/>
</dbReference>
<dbReference type="InterPro" id="IPR006311">
    <property type="entry name" value="TAT_signal"/>
</dbReference>
<evidence type="ECO:0000313" key="9">
    <source>
        <dbReference type="Proteomes" id="UP000282195"/>
    </source>
</evidence>
<dbReference type="PROSITE" id="PS51318">
    <property type="entry name" value="TAT"/>
    <property type="match status" value="1"/>
</dbReference>
<gene>
    <name evidence="8" type="ORF">CCGE525_33425</name>
</gene>
<evidence type="ECO:0000256" key="5">
    <source>
        <dbReference type="ARBA" id="ARBA00022729"/>
    </source>
</evidence>
<dbReference type="Gene3D" id="3.40.50.1980">
    <property type="entry name" value="Nitrogenase molybdenum iron protein domain"/>
    <property type="match status" value="2"/>
</dbReference>
<evidence type="ECO:0000256" key="2">
    <source>
        <dbReference type="ARBA" id="ARBA00008814"/>
    </source>
</evidence>
<proteinExistence type="inferred from homology"/>
<dbReference type="PROSITE" id="PS50983">
    <property type="entry name" value="FE_B12_PBP"/>
    <property type="match status" value="1"/>
</dbReference>
<sequence length="301" mass="32861">MPANPVPFSAMSRRALLRTMAAAAVAGHTPAFAQSAPRIVSLDYGLASTLLSLGIVPLAVSDLADWDKWVVEPVMPPSVVNLGSSWEVNFELLVALKPDIILTTPYLDELLPKLKQVAKVVRLEIYAPGIGPILPAAIAATRKLAVAIDRETEAEGFLARADAFFAECRARLAAKSPPLVALVNFMDARHARIYASPGLYHNVLERIGVRNAWTEESNYWGFQTIAIENLSRVADPDARLIAFEPVPADVLPKIMQSPLWQSLPFARPGHLSILPPALMFGMVNEAMRFGRLLTDLLDPKE</sequence>
<dbReference type="InterPro" id="IPR002491">
    <property type="entry name" value="ABC_transptr_periplasmic_BD"/>
</dbReference>
<geneLocation type="plasmid" evidence="9">
    <name>prccge525c</name>
</geneLocation>
<keyword evidence="3" id="KW-0813">Transport</keyword>
<dbReference type="EMBL" id="CP032695">
    <property type="protein sequence ID" value="AYG63545.1"/>
    <property type="molecule type" value="Genomic_DNA"/>
</dbReference>
<comment type="subcellular location">
    <subcellularLocation>
        <location evidence="1">Cell envelope</location>
    </subcellularLocation>
</comment>
<dbReference type="AlphaFoldDB" id="A0A387G2G1"/>
<evidence type="ECO:0000256" key="6">
    <source>
        <dbReference type="SAM" id="SignalP"/>
    </source>
</evidence>
<dbReference type="SUPFAM" id="SSF53807">
    <property type="entry name" value="Helical backbone' metal receptor"/>
    <property type="match status" value="1"/>
</dbReference>
<dbReference type="InterPro" id="IPR051313">
    <property type="entry name" value="Bact_iron-sidero_bind"/>
</dbReference>
<protein>
    <submittedName>
        <fullName evidence="8">Iron-siderophore ABC transporter substrate-binding protein</fullName>
    </submittedName>
</protein>